<dbReference type="KEGG" id="ncv:NCAV_1445"/>
<evidence type="ECO:0000313" key="1">
    <source>
        <dbReference type="EMBL" id="SPC34611.1"/>
    </source>
</evidence>
<dbReference type="AlphaFoldDB" id="A0A2K5ASJ6"/>
<dbReference type="RefSeq" id="WP_269459681.1">
    <property type="nucleotide sequence ID" value="NZ_LT981265.1"/>
</dbReference>
<reference evidence="2" key="1">
    <citation type="submission" date="2018-01" db="EMBL/GenBank/DDBJ databases">
        <authorList>
            <person name="Kerou L M."/>
        </authorList>
    </citation>
    <scope>NUCLEOTIDE SEQUENCE [LARGE SCALE GENOMIC DNA]</scope>
    <source>
        <strain evidence="2">SCU2</strain>
    </source>
</reference>
<sequence>MSRLTSVTLPTLPLTLIEMDEPVLLDLLLDYYAEHTYSAVT</sequence>
<evidence type="ECO:0000313" key="2">
    <source>
        <dbReference type="Proteomes" id="UP000236248"/>
    </source>
</evidence>
<gene>
    <name evidence="1" type="ORF">NCAV_1445</name>
</gene>
<dbReference type="EMBL" id="LT981265">
    <property type="protein sequence ID" value="SPC34611.1"/>
    <property type="molecule type" value="Genomic_DNA"/>
</dbReference>
<keyword evidence="2" id="KW-1185">Reference proteome</keyword>
<dbReference type="GeneID" id="77168412"/>
<organism evidence="1 2">
    <name type="scientific">Candidatus Nitrosocaldus cavascurensis</name>
    <dbReference type="NCBI Taxonomy" id="2058097"/>
    <lineage>
        <taxon>Archaea</taxon>
        <taxon>Nitrososphaerota</taxon>
        <taxon>Nitrososphaeria</taxon>
        <taxon>Candidatus Nitrosocaldales</taxon>
        <taxon>Candidatus Nitrosocaldaceae</taxon>
        <taxon>Candidatus Nitrosocaldus</taxon>
    </lineage>
</organism>
<name>A0A2K5ASJ6_9ARCH</name>
<protein>
    <submittedName>
        <fullName evidence="1">Uncharacterized protein</fullName>
    </submittedName>
</protein>
<accession>A0A2K5ASJ6</accession>
<proteinExistence type="predicted"/>
<dbReference type="Proteomes" id="UP000236248">
    <property type="component" value="Chromosome NCAV"/>
</dbReference>